<accession>A0A0P6VXN1</accession>
<gene>
    <name evidence="1" type="ORF">AM506_21825</name>
</gene>
<name>A0A0P6VXN1_9BACI</name>
<dbReference type="AlphaFoldDB" id="A0A0P6VXN1"/>
<feature type="non-terminal residue" evidence="1">
    <location>
        <position position="195"/>
    </location>
</feature>
<reference evidence="1 2" key="1">
    <citation type="submission" date="2015-08" db="EMBL/GenBank/DDBJ databases">
        <title>Draft Genome Sequence of Bacillus vietnamensis UCD-SED5.</title>
        <authorList>
            <person name="Lee R.D."/>
            <person name="Jospin G."/>
            <person name="Lang J.M."/>
            <person name="Coil D.A."/>
            <person name="Eisen J.A."/>
        </authorList>
    </citation>
    <scope>NUCLEOTIDE SEQUENCE [LARGE SCALE GENOMIC DNA]</scope>
    <source>
        <strain evidence="1 2">UCD-SED5</strain>
    </source>
</reference>
<evidence type="ECO:0000313" key="1">
    <source>
        <dbReference type="EMBL" id="KPL57558.1"/>
    </source>
</evidence>
<comment type="caution">
    <text evidence="1">The sequence shown here is derived from an EMBL/GenBank/DDBJ whole genome shotgun (WGS) entry which is preliminary data.</text>
</comment>
<organism evidence="1 2">
    <name type="scientific">Rossellomorea vietnamensis</name>
    <dbReference type="NCBI Taxonomy" id="218284"/>
    <lineage>
        <taxon>Bacteria</taxon>
        <taxon>Bacillati</taxon>
        <taxon>Bacillota</taxon>
        <taxon>Bacilli</taxon>
        <taxon>Bacillales</taxon>
        <taxon>Bacillaceae</taxon>
        <taxon>Rossellomorea</taxon>
    </lineage>
</organism>
<protein>
    <submittedName>
        <fullName evidence="1">Uncharacterized protein</fullName>
    </submittedName>
</protein>
<dbReference type="Proteomes" id="UP000050398">
    <property type="component" value="Unassembled WGS sequence"/>
</dbReference>
<sequence length="195" mass="20776">HGLDIGQGGRVGQRLLGAHEGGAGAVQVVVVEVHQAQPLQCHATQEQRTVLEHGIEQALALAMEAALLVEVDQDLEGGLGLFRQPRPVATLEQRLEDLLGAATLAGLGGDQARLEQRLGRGPATRQRRLEGVALPVPQREHPHQVIRHRAGQCHGATAVLGLAAGVAPAGFVTPRARQWLAAEIQARQRRLGPQF</sequence>
<dbReference type="EMBL" id="LIXZ01000081">
    <property type="protein sequence ID" value="KPL57558.1"/>
    <property type="molecule type" value="Genomic_DNA"/>
</dbReference>
<proteinExistence type="predicted"/>
<feature type="non-terminal residue" evidence="1">
    <location>
        <position position="1"/>
    </location>
</feature>
<evidence type="ECO:0000313" key="2">
    <source>
        <dbReference type="Proteomes" id="UP000050398"/>
    </source>
</evidence>